<dbReference type="AlphaFoldDB" id="A0A6G4W6S5"/>
<keyword evidence="2" id="KW-1185">Reference proteome</keyword>
<proteinExistence type="predicted"/>
<reference evidence="1 2" key="1">
    <citation type="submission" date="2020-02" db="EMBL/GenBank/DDBJ databases">
        <title>Genome sequence of strain CCNWXJ40-4.</title>
        <authorList>
            <person name="Gao J."/>
            <person name="Sun J."/>
        </authorList>
    </citation>
    <scope>NUCLEOTIDE SEQUENCE [LARGE SCALE GENOMIC DNA]</scope>
    <source>
        <strain evidence="1 2">CCNWXJ 40-4</strain>
    </source>
</reference>
<dbReference type="Proteomes" id="UP001642900">
    <property type="component" value="Unassembled WGS sequence"/>
</dbReference>
<name>A0A6G4W6S5_9HYPH</name>
<evidence type="ECO:0000313" key="1">
    <source>
        <dbReference type="EMBL" id="NGO50455.1"/>
    </source>
</evidence>
<evidence type="ECO:0000313" key="2">
    <source>
        <dbReference type="Proteomes" id="UP001642900"/>
    </source>
</evidence>
<organism evidence="1 2">
    <name type="scientific">Allomesorhizobium camelthorni</name>
    <dbReference type="NCBI Taxonomy" id="475069"/>
    <lineage>
        <taxon>Bacteria</taxon>
        <taxon>Pseudomonadati</taxon>
        <taxon>Pseudomonadota</taxon>
        <taxon>Alphaproteobacteria</taxon>
        <taxon>Hyphomicrobiales</taxon>
        <taxon>Phyllobacteriaceae</taxon>
        <taxon>Allomesorhizobium</taxon>
    </lineage>
</organism>
<gene>
    <name evidence="1" type="ORF">G6N73_04540</name>
</gene>
<dbReference type="RefSeq" id="WP_165023969.1">
    <property type="nucleotide sequence ID" value="NZ_JAAKZF010000003.1"/>
</dbReference>
<sequence length="97" mass="10491">MTDTMLPILREMIDADGDAPRADVLLRVPDSILFTYPDIFARCCRDARFEAGNAFITMRVASLMAVRGSNGLLPANLDERLTSIRAALAQFSAGGAT</sequence>
<dbReference type="EMBL" id="JAAKZF010000003">
    <property type="protein sequence ID" value="NGO50455.1"/>
    <property type="molecule type" value="Genomic_DNA"/>
</dbReference>
<protein>
    <submittedName>
        <fullName evidence="1">Uncharacterized protein</fullName>
    </submittedName>
</protein>
<comment type="caution">
    <text evidence="1">The sequence shown here is derived from an EMBL/GenBank/DDBJ whole genome shotgun (WGS) entry which is preliminary data.</text>
</comment>
<accession>A0A6G4W6S5</accession>